<feature type="region of interest" description="Disordered" evidence="1">
    <location>
        <begin position="1"/>
        <end position="38"/>
    </location>
</feature>
<gene>
    <name evidence="2" type="ORF">F8M41_018066</name>
</gene>
<comment type="caution">
    <text evidence="2">The sequence shown here is derived from an EMBL/GenBank/DDBJ whole genome shotgun (WGS) entry which is preliminary data.</text>
</comment>
<evidence type="ECO:0000313" key="2">
    <source>
        <dbReference type="EMBL" id="KAF0512133.1"/>
    </source>
</evidence>
<protein>
    <submittedName>
        <fullName evidence="2">Uncharacterized protein</fullName>
    </submittedName>
</protein>
<feature type="compositionally biased region" description="Polar residues" evidence="1">
    <location>
        <begin position="26"/>
        <end position="38"/>
    </location>
</feature>
<dbReference type="EMBL" id="WTPW01000429">
    <property type="protein sequence ID" value="KAF0512133.1"/>
    <property type="molecule type" value="Genomic_DNA"/>
</dbReference>
<organism evidence="2 3">
    <name type="scientific">Gigaspora margarita</name>
    <dbReference type="NCBI Taxonomy" id="4874"/>
    <lineage>
        <taxon>Eukaryota</taxon>
        <taxon>Fungi</taxon>
        <taxon>Fungi incertae sedis</taxon>
        <taxon>Mucoromycota</taxon>
        <taxon>Glomeromycotina</taxon>
        <taxon>Glomeromycetes</taxon>
        <taxon>Diversisporales</taxon>
        <taxon>Gigasporaceae</taxon>
        <taxon>Gigaspora</taxon>
    </lineage>
</organism>
<dbReference type="Proteomes" id="UP000439903">
    <property type="component" value="Unassembled WGS sequence"/>
</dbReference>
<sequence length="86" mass="9847">MNQPTNQTFAVQRQNNNRQLRRPQNIGRQTPRPQNTSNLFTDTFTAVQQYNDLVEGSDLFVRTQGVESSPQSTQLSRDLFLGFSLT</sequence>
<proteinExistence type="predicted"/>
<evidence type="ECO:0000313" key="3">
    <source>
        <dbReference type="Proteomes" id="UP000439903"/>
    </source>
</evidence>
<keyword evidence="3" id="KW-1185">Reference proteome</keyword>
<feature type="compositionally biased region" description="Low complexity" evidence="1">
    <location>
        <begin position="12"/>
        <end position="25"/>
    </location>
</feature>
<evidence type="ECO:0000256" key="1">
    <source>
        <dbReference type="SAM" id="MobiDB-lite"/>
    </source>
</evidence>
<dbReference type="AlphaFoldDB" id="A0A8H4ELK6"/>
<accession>A0A8H4ELK6</accession>
<feature type="compositionally biased region" description="Polar residues" evidence="1">
    <location>
        <begin position="1"/>
        <end position="11"/>
    </location>
</feature>
<name>A0A8H4ELK6_GIGMA</name>
<reference evidence="2 3" key="1">
    <citation type="journal article" date="2019" name="Environ. Microbiol.">
        <title>At the nexus of three kingdoms: the genome of the mycorrhizal fungus Gigaspora margarita provides insights into plant, endobacterial and fungal interactions.</title>
        <authorList>
            <person name="Venice F."/>
            <person name="Ghignone S."/>
            <person name="Salvioli di Fossalunga A."/>
            <person name="Amselem J."/>
            <person name="Novero M."/>
            <person name="Xianan X."/>
            <person name="Sedzielewska Toro K."/>
            <person name="Morin E."/>
            <person name="Lipzen A."/>
            <person name="Grigoriev I.V."/>
            <person name="Henrissat B."/>
            <person name="Martin F.M."/>
            <person name="Bonfante P."/>
        </authorList>
    </citation>
    <scope>NUCLEOTIDE SEQUENCE [LARGE SCALE GENOMIC DNA]</scope>
    <source>
        <strain evidence="2 3">BEG34</strain>
    </source>
</reference>